<keyword evidence="2" id="KW-1185">Reference proteome</keyword>
<dbReference type="GO" id="GO:0097361">
    <property type="term" value="C:cytosolic [4Fe-4S] assembly targeting complex"/>
    <property type="evidence" value="ECO:0007669"/>
    <property type="project" value="TreeGrafter"/>
</dbReference>
<dbReference type="Proteomes" id="UP000683925">
    <property type="component" value="Unassembled WGS sequence"/>
</dbReference>
<dbReference type="GO" id="GO:0016226">
    <property type="term" value="P:iron-sulfur cluster assembly"/>
    <property type="evidence" value="ECO:0007669"/>
    <property type="project" value="TreeGrafter"/>
</dbReference>
<reference evidence="1" key="1">
    <citation type="submission" date="2021-01" db="EMBL/GenBank/DDBJ databases">
        <authorList>
            <consortium name="Genoscope - CEA"/>
            <person name="William W."/>
        </authorList>
    </citation>
    <scope>NUCLEOTIDE SEQUENCE</scope>
</reference>
<dbReference type="AlphaFoldDB" id="A0A8S1YFQ1"/>
<sequence>MSKPDKVLNQFQLMNITNNQNVHTLRSQHQVKESLNTIIFTNTQLVIAAGLEKFVIFTLKNDQLKYIGQVIQNDTIFSLCQIKSSNSILQGNFDGEIKIWHHTSLNHSKYLMKLQKHNSRIQNIIMNKDEDQIYSSSTRLIITDKNQQYKYSQTILQNITIIRCVSLQESQNKFLVCGLDKQIIVLQYYPIDQKWNKIQKINFEANGESLCFVNENQFVVQQHHKNTIQLFEFNCSNQQFEKSKEIKIQKGLISYNLGFQAQFSQEKKILITKNSQFVNIIKRTEKNEFIFISSINFDTCYIFGSMSEDGKYLITWDQKSLCVQLWELKDTHF</sequence>
<dbReference type="OrthoDB" id="307781at2759"/>
<dbReference type="PANTHER" id="PTHR19920:SF0">
    <property type="entry name" value="CYTOSOLIC IRON-SULFUR PROTEIN ASSEMBLY PROTEIN CIAO1-RELATED"/>
    <property type="match status" value="1"/>
</dbReference>
<proteinExistence type="predicted"/>
<gene>
    <name evidence="1" type="ORF">POCTA_138.1.T1610035</name>
</gene>
<evidence type="ECO:0000313" key="2">
    <source>
        <dbReference type="Proteomes" id="UP000683925"/>
    </source>
</evidence>
<organism evidence="1 2">
    <name type="scientific">Paramecium octaurelia</name>
    <dbReference type="NCBI Taxonomy" id="43137"/>
    <lineage>
        <taxon>Eukaryota</taxon>
        <taxon>Sar</taxon>
        <taxon>Alveolata</taxon>
        <taxon>Ciliophora</taxon>
        <taxon>Intramacronucleata</taxon>
        <taxon>Oligohymenophorea</taxon>
        <taxon>Peniculida</taxon>
        <taxon>Parameciidae</taxon>
        <taxon>Paramecium</taxon>
    </lineage>
</organism>
<dbReference type="PANTHER" id="PTHR19920">
    <property type="entry name" value="WD40 PROTEIN CIAO1"/>
    <property type="match status" value="1"/>
</dbReference>
<accession>A0A8S1YFQ1</accession>
<comment type="caution">
    <text evidence="1">The sequence shown here is derived from an EMBL/GenBank/DDBJ whole genome shotgun (WGS) entry which is preliminary data.</text>
</comment>
<evidence type="ECO:0008006" key="3">
    <source>
        <dbReference type="Google" id="ProtNLM"/>
    </source>
</evidence>
<dbReference type="OMA" id="MNKDEDQ"/>
<evidence type="ECO:0000313" key="1">
    <source>
        <dbReference type="EMBL" id="CAD8213276.1"/>
    </source>
</evidence>
<dbReference type="EMBL" id="CAJJDP010000163">
    <property type="protein sequence ID" value="CAD8213276.1"/>
    <property type="molecule type" value="Genomic_DNA"/>
</dbReference>
<protein>
    <recommendedName>
        <fullName evidence="3">WD40-repeat-containing domain</fullName>
    </recommendedName>
</protein>
<name>A0A8S1YFQ1_PAROT</name>